<proteinExistence type="predicted"/>
<protein>
    <submittedName>
        <fullName evidence="1">Uncharacterized protein</fullName>
    </submittedName>
</protein>
<dbReference type="EMBL" id="JARFVB010000005">
    <property type="protein sequence ID" value="MDF0716490.1"/>
    <property type="molecule type" value="Genomic_DNA"/>
</dbReference>
<evidence type="ECO:0000313" key="2">
    <source>
        <dbReference type="Proteomes" id="UP001221366"/>
    </source>
</evidence>
<gene>
    <name evidence="1" type="ORF">PY092_10045</name>
</gene>
<comment type="caution">
    <text evidence="1">The sequence shown here is derived from an EMBL/GenBank/DDBJ whole genome shotgun (WGS) entry which is preliminary data.</text>
</comment>
<organism evidence="1 2">
    <name type="scientific">Flagellimonas yonaguniensis</name>
    <dbReference type="NCBI Taxonomy" id="3031325"/>
    <lineage>
        <taxon>Bacteria</taxon>
        <taxon>Pseudomonadati</taxon>
        <taxon>Bacteroidota</taxon>
        <taxon>Flavobacteriia</taxon>
        <taxon>Flavobacteriales</taxon>
        <taxon>Flavobacteriaceae</taxon>
        <taxon>Flagellimonas</taxon>
    </lineage>
</organism>
<dbReference type="RefSeq" id="WP_275615722.1">
    <property type="nucleotide sequence ID" value="NZ_JARFVB010000005.1"/>
</dbReference>
<sequence length="99" mass="12102">MEFNKTKTEIKQWFQDLMGKEITHIEFKEEINFQNVQTLSIDFESKISLGIIIIYEDNHLFFDFMKKNDSEMKSSNWSEVFFDQEDLKERIEKSLSKYW</sequence>
<reference evidence="1 2" key="1">
    <citation type="submission" date="2023-03" db="EMBL/GenBank/DDBJ databases">
        <title>Muricauda XX sp. nov. and Muricauda XXX sp. nov., two novel species isolated from Okinawa Trough.</title>
        <authorList>
            <person name="Cao W."/>
            <person name="Deng X."/>
        </authorList>
    </citation>
    <scope>NUCLEOTIDE SEQUENCE [LARGE SCALE GENOMIC DNA]</scope>
    <source>
        <strain evidence="1 2">334s03</strain>
    </source>
</reference>
<name>A0ABT5XZ82_9FLAO</name>
<evidence type="ECO:0000313" key="1">
    <source>
        <dbReference type="EMBL" id="MDF0716490.1"/>
    </source>
</evidence>
<accession>A0ABT5XZ82</accession>
<dbReference type="Proteomes" id="UP001221366">
    <property type="component" value="Unassembled WGS sequence"/>
</dbReference>
<keyword evidence="2" id="KW-1185">Reference proteome</keyword>